<proteinExistence type="predicted"/>
<organism evidence="2 3">
    <name type="scientific">Corchorus capsularis</name>
    <name type="common">Jute</name>
    <dbReference type="NCBI Taxonomy" id="210143"/>
    <lineage>
        <taxon>Eukaryota</taxon>
        <taxon>Viridiplantae</taxon>
        <taxon>Streptophyta</taxon>
        <taxon>Embryophyta</taxon>
        <taxon>Tracheophyta</taxon>
        <taxon>Spermatophyta</taxon>
        <taxon>Magnoliopsida</taxon>
        <taxon>eudicotyledons</taxon>
        <taxon>Gunneridae</taxon>
        <taxon>Pentapetalae</taxon>
        <taxon>rosids</taxon>
        <taxon>malvids</taxon>
        <taxon>Malvales</taxon>
        <taxon>Malvaceae</taxon>
        <taxon>Grewioideae</taxon>
        <taxon>Apeibeae</taxon>
        <taxon>Corchorus</taxon>
    </lineage>
</organism>
<protein>
    <submittedName>
        <fullName evidence="2">Uncharacterized protein</fullName>
    </submittedName>
</protein>
<feature type="region of interest" description="Disordered" evidence="1">
    <location>
        <begin position="92"/>
        <end position="135"/>
    </location>
</feature>
<dbReference type="EMBL" id="AWWV01009978">
    <property type="protein sequence ID" value="OMO82617.1"/>
    <property type="molecule type" value="Genomic_DNA"/>
</dbReference>
<dbReference type="AlphaFoldDB" id="A0A1R3IJ45"/>
<evidence type="ECO:0000256" key="1">
    <source>
        <dbReference type="SAM" id="MobiDB-lite"/>
    </source>
</evidence>
<feature type="compositionally biased region" description="Basic and acidic residues" evidence="1">
    <location>
        <begin position="124"/>
        <end position="135"/>
    </location>
</feature>
<dbReference type="Gramene" id="OMO82617">
    <property type="protein sequence ID" value="OMO82617"/>
    <property type="gene ID" value="CCACVL1_11860"/>
</dbReference>
<keyword evidence="3" id="KW-1185">Reference proteome</keyword>
<reference evidence="2 3" key="1">
    <citation type="submission" date="2013-09" db="EMBL/GenBank/DDBJ databases">
        <title>Corchorus capsularis genome sequencing.</title>
        <authorList>
            <person name="Alam M."/>
            <person name="Haque M.S."/>
            <person name="Islam M.S."/>
            <person name="Emdad E.M."/>
            <person name="Islam M.M."/>
            <person name="Ahmed B."/>
            <person name="Halim A."/>
            <person name="Hossen Q.M.M."/>
            <person name="Hossain M.Z."/>
            <person name="Ahmed R."/>
            <person name="Khan M.M."/>
            <person name="Islam R."/>
            <person name="Rashid M.M."/>
            <person name="Khan S.A."/>
            <person name="Rahman M.S."/>
            <person name="Alam M."/>
        </authorList>
    </citation>
    <scope>NUCLEOTIDE SEQUENCE [LARGE SCALE GENOMIC DNA]</scope>
    <source>
        <strain evidence="3">cv. CVL-1</strain>
        <tissue evidence="2">Whole seedling</tissue>
    </source>
</reference>
<accession>A0A1R3IJ45</accession>
<gene>
    <name evidence="2" type="ORF">CCACVL1_11860</name>
</gene>
<sequence length="135" mass="15720">MLIEHWAVLENLGTNQFDKLPDVAKKNSQSMKMGFTQSTRADRRADHHALVTIEIEQERNNHNRPREKLPPVPFNMEELNALIDQWHANGTLKVNPNAKKPTKEEKHDSHFHHYVQHPSNHELPIAKEDRTPKDS</sequence>
<evidence type="ECO:0000313" key="3">
    <source>
        <dbReference type="Proteomes" id="UP000188268"/>
    </source>
</evidence>
<evidence type="ECO:0000313" key="2">
    <source>
        <dbReference type="EMBL" id="OMO82617.1"/>
    </source>
</evidence>
<comment type="caution">
    <text evidence="2">The sequence shown here is derived from an EMBL/GenBank/DDBJ whole genome shotgun (WGS) entry which is preliminary data.</text>
</comment>
<dbReference type="Proteomes" id="UP000188268">
    <property type="component" value="Unassembled WGS sequence"/>
</dbReference>
<name>A0A1R3IJ45_COCAP</name>